<gene>
    <name evidence="7" type="ORF">DESME_10095</name>
</gene>
<dbReference type="InterPro" id="IPR025943">
    <property type="entry name" value="Sigma_54_int_dom_ATP-bd_2"/>
</dbReference>
<keyword evidence="3" id="KW-0805">Transcription regulation</keyword>
<dbReference type="Gene3D" id="1.10.8.60">
    <property type="match status" value="1"/>
</dbReference>
<dbReference type="PROSITE" id="PS00676">
    <property type="entry name" value="SIGMA54_INTERACT_2"/>
    <property type="match status" value="1"/>
</dbReference>
<reference evidence="7 8" key="1">
    <citation type="submission" date="2013-12" db="EMBL/GenBank/DDBJ databases">
        <authorList>
            <consortium name="DOE Joint Genome Institute"/>
            <person name="Smidt H."/>
            <person name="Huntemann M."/>
            <person name="Han J."/>
            <person name="Chen A."/>
            <person name="Kyrpides N."/>
            <person name="Mavromatis K."/>
            <person name="Markowitz V."/>
            <person name="Palaniappan K."/>
            <person name="Ivanova N."/>
            <person name="Schaumberg A."/>
            <person name="Pati A."/>
            <person name="Liolios K."/>
            <person name="Nordberg H.P."/>
            <person name="Cantor M.N."/>
            <person name="Hua S.X."/>
            <person name="Woyke T."/>
        </authorList>
    </citation>
    <scope>NUCLEOTIDE SEQUENCE [LARGE SCALE GENOMIC DNA]</scope>
    <source>
        <strain evidence="8">DSM 15288</strain>
    </source>
</reference>
<dbReference type="InterPro" id="IPR025944">
    <property type="entry name" value="Sigma_54_int_dom_CS"/>
</dbReference>
<keyword evidence="8" id="KW-1185">Reference proteome</keyword>
<evidence type="ECO:0000313" key="8">
    <source>
        <dbReference type="Proteomes" id="UP000010847"/>
    </source>
</evidence>
<dbReference type="InterPro" id="IPR002197">
    <property type="entry name" value="HTH_Fis"/>
</dbReference>
<dbReference type="Pfam" id="PF00158">
    <property type="entry name" value="Sigma54_activat"/>
    <property type="match status" value="1"/>
</dbReference>
<dbReference type="InterPro" id="IPR003593">
    <property type="entry name" value="AAA+_ATPase"/>
</dbReference>
<sequence length="661" mass="74875">MLNTQEEVLEAWKTFIARGIILEDKVRPEIARSWERCKANGMDPWSLDFPIYSQSLLKEKRTKYAQLLTLSGPIMNFLLTLLDCNISICNLEGFVFELITPLKHYPRSLGTYANEFTSGNGAVTIALNEKIAFRTDGFEHYRMVSQTYSDVSVPIHSNSIMIGALNAVNPFSCLPNQALPMIIAADKILENLLDHNEGKFKPFIDSKSFQEMIDCSSLFVIVINQEGVVLAENLASEQLWDPILLKNKSFENSLIYKGDLSLLLDKDTQNVNQRDFLIKELTTSKKQSYLHCVLLRKNRILLPNGDIYSVLVFDPFSAKDETGNPCNFSSKPPKYCKPTLPKDVDYIGESPAWTKVDRMIHKTAQFPSNVLLQGETGTGKEVVAKAIHRISQRKGSFVAINCGALPKELLQSELFGYEEGAFTGARTHGSIGKFEHAHEGTLLLDEIGEMPLDMQVALLRFLQERTITRINSTKSKKVDVRIIAATNKNMAELVKAGQFRQDLYYRLNVIEIELPPLRERKSDIPLLANYFISELSKQLKMQPKEISDDALKILCQYNWPGNVRELKNVIEKAMILSEDEQISSEILSEYILHWAPDSSSSKDEDSVEKLSERDHIIQLLEKTNGNIFQTAKALNIARNTLYRKIEKLNIKIKTSALKDSK</sequence>
<organism evidence="7 8">
    <name type="scientific">Desulfitobacterium metallireducens DSM 15288</name>
    <dbReference type="NCBI Taxonomy" id="871968"/>
    <lineage>
        <taxon>Bacteria</taxon>
        <taxon>Bacillati</taxon>
        <taxon>Bacillota</taxon>
        <taxon>Clostridia</taxon>
        <taxon>Eubacteriales</taxon>
        <taxon>Desulfitobacteriaceae</taxon>
        <taxon>Desulfitobacterium</taxon>
    </lineage>
</organism>
<dbReference type="SMART" id="SM00382">
    <property type="entry name" value="AAA"/>
    <property type="match status" value="1"/>
</dbReference>
<dbReference type="Gene3D" id="1.10.10.60">
    <property type="entry name" value="Homeodomain-like"/>
    <property type="match status" value="1"/>
</dbReference>
<protein>
    <submittedName>
        <fullName evidence="7">ArsR family transcriptional regulator</fullName>
    </submittedName>
</protein>
<dbReference type="SUPFAM" id="SSF52540">
    <property type="entry name" value="P-loop containing nucleoside triphosphate hydrolases"/>
    <property type="match status" value="1"/>
</dbReference>
<dbReference type="OrthoDB" id="9771372at2"/>
<evidence type="ECO:0000256" key="5">
    <source>
        <dbReference type="ARBA" id="ARBA00023163"/>
    </source>
</evidence>
<dbReference type="GO" id="GO:0043565">
    <property type="term" value="F:sequence-specific DNA binding"/>
    <property type="evidence" value="ECO:0007669"/>
    <property type="project" value="InterPro"/>
</dbReference>
<evidence type="ECO:0000256" key="3">
    <source>
        <dbReference type="ARBA" id="ARBA00023015"/>
    </source>
</evidence>
<dbReference type="PANTHER" id="PTHR32071:SF57">
    <property type="entry name" value="C4-DICARBOXYLATE TRANSPORT TRANSCRIPTIONAL REGULATORY PROTEIN DCTD"/>
    <property type="match status" value="1"/>
</dbReference>
<dbReference type="PRINTS" id="PR01590">
    <property type="entry name" value="HTHFIS"/>
</dbReference>
<dbReference type="Gene3D" id="3.30.450.40">
    <property type="match status" value="1"/>
</dbReference>
<dbReference type="InterPro" id="IPR025662">
    <property type="entry name" value="Sigma_54_int_dom_ATP-bd_1"/>
</dbReference>
<keyword evidence="5" id="KW-0804">Transcription</keyword>
<dbReference type="eggNOG" id="COG3284">
    <property type="taxonomic scope" value="Bacteria"/>
</dbReference>
<dbReference type="FunFam" id="3.40.50.300:FF:000006">
    <property type="entry name" value="DNA-binding transcriptional regulator NtrC"/>
    <property type="match status" value="1"/>
</dbReference>
<dbReference type="InterPro" id="IPR027417">
    <property type="entry name" value="P-loop_NTPase"/>
</dbReference>
<dbReference type="GO" id="GO:0005524">
    <property type="term" value="F:ATP binding"/>
    <property type="evidence" value="ECO:0007669"/>
    <property type="project" value="UniProtKB-KW"/>
</dbReference>
<evidence type="ECO:0000256" key="1">
    <source>
        <dbReference type="ARBA" id="ARBA00022741"/>
    </source>
</evidence>
<evidence type="ECO:0000259" key="6">
    <source>
        <dbReference type="PROSITE" id="PS50045"/>
    </source>
</evidence>
<accession>W0EE49</accession>
<name>W0EE49_9FIRM</name>
<dbReference type="GO" id="GO:0006355">
    <property type="term" value="P:regulation of DNA-templated transcription"/>
    <property type="evidence" value="ECO:0007669"/>
    <property type="project" value="InterPro"/>
</dbReference>
<feature type="domain" description="Sigma-54 factor interaction" evidence="6">
    <location>
        <begin position="346"/>
        <end position="575"/>
    </location>
</feature>
<dbReference type="KEGG" id="dmt:DESME_10095"/>
<dbReference type="RefSeq" id="WP_006716132.1">
    <property type="nucleotide sequence ID" value="NZ_CP007032.1"/>
</dbReference>
<keyword evidence="2" id="KW-0067">ATP-binding</keyword>
<dbReference type="InterPro" id="IPR029016">
    <property type="entry name" value="GAF-like_dom_sf"/>
</dbReference>
<evidence type="ECO:0000313" key="7">
    <source>
        <dbReference type="EMBL" id="AHF07341.1"/>
    </source>
</evidence>
<evidence type="ECO:0000256" key="4">
    <source>
        <dbReference type="ARBA" id="ARBA00023125"/>
    </source>
</evidence>
<dbReference type="InterPro" id="IPR058031">
    <property type="entry name" value="AAA_lid_NorR"/>
</dbReference>
<dbReference type="PROSITE" id="PS00675">
    <property type="entry name" value="SIGMA54_INTERACT_1"/>
    <property type="match status" value="1"/>
</dbReference>
<evidence type="ECO:0000256" key="2">
    <source>
        <dbReference type="ARBA" id="ARBA00022840"/>
    </source>
</evidence>
<dbReference type="Proteomes" id="UP000010847">
    <property type="component" value="Chromosome"/>
</dbReference>
<keyword evidence="4" id="KW-0238">DNA-binding</keyword>
<dbReference type="HOGENOM" id="CLU_000445_8_1_9"/>
<dbReference type="PROSITE" id="PS50045">
    <property type="entry name" value="SIGMA54_INTERACT_4"/>
    <property type="match status" value="1"/>
</dbReference>
<dbReference type="Gene3D" id="3.40.50.300">
    <property type="entry name" value="P-loop containing nucleotide triphosphate hydrolases"/>
    <property type="match status" value="1"/>
</dbReference>
<dbReference type="Pfam" id="PF02954">
    <property type="entry name" value="HTH_8"/>
    <property type="match status" value="1"/>
</dbReference>
<dbReference type="EMBL" id="CP007032">
    <property type="protein sequence ID" value="AHF07341.1"/>
    <property type="molecule type" value="Genomic_DNA"/>
</dbReference>
<dbReference type="InterPro" id="IPR002078">
    <property type="entry name" value="Sigma_54_int"/>
</dbReference>
<dbReference type="PROSITE" id="PS00688">
    <property type="entry name" value="SIGMA54_INTERACT_3"/>
    <property type="match status" value="1"/>
</dbReference>
<dbReference type="InterPro" id="IPR009057">
    <property type="entry name" value="Homeodomain-like_sf"/>
</dbReference>
<proteinExistence type="predicted"/>
<dbReference type="SUPFAM" id="SSF46689">
    <property type="entry name" value="Homeodomain-like"/>
    <property type="match status" value="1"/>
</dbReference>
<dbReference type="PANTHER" id="PTHR32071">
    <property type="entry name" value="TRANSCRIPTIONAL REGULATORY PROTEIN"/>
    <property type="match status" value="1"/>
</dbReference>
<keyword evidence="1" id="KW-0547">Nucleotide-binding</keyword>
<dbReference type="CDD" id="cd00009">
    <property type="entry name" value="AAA"/>
    <property type="match status" value="1"/>
</dbReference>
<dbReference type="AlphaFoldDB" id="W0EE49"/>
<dbReference type="Pfam" id="PF25601">
    <property type="entry name" value="AAA_lid_14"/>
    <property type="match status" value="1"/>
</dbReference>